<dbReference type="PANTHER" id="PTHR16166:SF146">
    <property type="entry name" value="VACUOLAR PROTEIN SORTING-ASSOCIATED PROTEIN 13A-LIKE ISOFORM X1"/>
    <property type="match status" value="1"/>
</dbReference>
<dbReference type="EMBL" id="CAJDYZ010010622">
    <property type="protein sequence ID" value="CAD1478249.1"/>
    <property type="molecule type" value="Genomic_DNA"/>
</dbReference>
<dbReference type="OrthoDB" id="428159at2759"/>
<name>A0A6V7HCR8_9HYME</name>
<gene>
    <name evidence="3" type="ORF">MHI_LOCUS785709</name>
</gene>
<evidence type="ECO:0000313" key="4">
    <source>
        <dbReference type="Proteomes" id="UP000752696"/>
    </source>
</evidence>
<protein>
    <recommendedName>
        <fullName evidence="2">Chorein N-terminal domain-containing protein</fullName>
    </recommendedName>
</protein>
<reference evidence="3" key="1">
    <citation type="submission" date="2020-07" db="EMBL/GenBank/DDBJ databases">
        <authorList>
            <person name="Nazaruddin N."/>
        </authorList>
    </citation>
    <scope>NUCLEOTIDE SEQUENCE</scope>
</reference>
<dbReference type="InterPro" id="IPR026854">
    <property type="entry name" value="VPS13_N"/>
</dbReference>
<organism evidence="3 4">
    <name type="scientific">Heterotrigona itama</name>
    <dbReference type="NCBI Taxonomy" id="395501"/>
    <lineage>
        <taxon>Eukaryota</taxon>
        <taxon>Metazoa</taxon>
        <taxon>Ecdysozoa</taxon>
        <taxon>Arthropoda</taxon>
        <taxon>Hexapoda</taxon>
        <taxon>Insecta</taxon>
        <taxon>Pterygota</taxon>
        <taxon>Neoptera</taxon>
        <taxon>Endopterygota</taxon>
        <taxon>Hymenoptera</taxon>
        <taxon>Apocrita</taxon>
        <taxon>Aculeata</taxon>
        <taxon>Apoidea</taxon>
        <taxon>Anthophila</taxon>
        <taxon>Apidae</taxon>
        <taxon>Heterotrigona</taxon>
    </lineage>
</organism>
<keyword evidence="1" id="KW-0813">Transport</keyword>
<dbReference type="Proteomes" id="UP000752696">
    <property type="component" value="Unassembled WGS sequence"/>
</dbReference>
<sequence>MFEGAIAAFLNRLLGKYIEDLDTEQFNVGIFSGDTCLTDLKLKPEALYQLGLPIKVEVGLIGRIVLKIPWSGLFSQPIILCIEDIYVVAVPAAYGPYDAEVQKKLLRAEKRKILEDLREDEAFKAELFDNLLASVTKNFQISINNVHIRYEEKLNGSLCACGICIQSISVMTTNSKWKPGVCGSNSNTIYQLIRAESLSIYMDHDSESALTNSDTRYDWDMSSLLAWKTTMHRALQTFGMKNKEFQFCKFTVTFMCKLLKPFTAKIKVIIHKGNETQTSRMLVDIVLHDVAMQVSKVQYITFCHLYNSVLRAIINKPYIKYRPSDDVKKNPSAWWKYAYNSTLDYNVRPYTWARIIEHRQNYRKYKEACLQNLLRPNDTELKLDLQKYEDCLTILNMVIAREHAKQELKNKTIEEKRQNMNTDISVQNVAGNATLIKQVQSNDTEEQKIKASLHYISNDSGRRIKLEKLPQPIDYKFNFTLANCCLSLLSHDREILVVTVTQLLTSVEIQPLLSAFKVSARAESFVIEGVSAEGDLVPLITVDNVLTGNVSTNFLAVDFEKNRENVDPTFDVSIKLEAIEVTYYHHAMVEIIQFFKLDDSNMQTTILWAYKLYKYARRNSLVLVDHIISQTLRINFKVDVKGPYIVFPEYGSIQKGGHILIVDFGNVSLSNELQAVNLQLEDATLMELEELLYDRIHVELSGAQILFCHSGDDWRSVRKKKDSEYHFLPKIQATTTISCSIKPEYHQLPRSVVSSEVSEEDLELLSKTISLSGFDDNVSPYNHINLLLRFAVGELSVHLGIIHYGREEPYLNLRLHALYCETAVMQYGPAVQFGIGSILLVDKTNAGVTGSYLELISTEEPHETIFVSSRDERGNLYDRQFFSSIFENNNLVNFMESMCHRIAHWKAKEDDPPIPPGAIKLNYSARLSALVVRFCDKDLDLIEIQISGLENDCIYNANERMVLRAHLRHLSIEDLSEDTLYSKVNHESNLLLISNITHASILNSKLNRCKILTTEEDRVLDLKYVRHMPKLYKCSDIDTKQDDVMSDGTFKLSIGRMNCVLACKILYDLK</sequence>
<evidence type="ECO:0000256" key="1">
    <source>
        <dbReference type="ARBA" id="ARBA00022448"/>
    </source>
</evidence>
<dbReference type="InterPro" id="IPR026847">
    <property type="entry name" value="VPS13"/>
</dbReference>
<dbReference type="Pfam" id="PF12624">
    <property type="entry name" value="VPS13_N"/>
    <property type="match status" value="1"/>
</dbReference>
<proteinExistence type="predicted"/>
<feature type="domain" description="Chorein N-terminal" evidence="2">
    <location>
        <begin position="1"/>
        <end position="760"/>
    </location>
</feature>
<evidence type="ECO:0000259" key="2">
    <source>
        <dbReference type="Pfam" id="PF12624"/>
    </source>
</evidence>
<comment type="caution">
    <text evidence="3">The sequence shown here is derived from an EMBL/GenBank/DDBJ whole genome shotgun (WGS) entry which is preliminary data.</text>
</comment>
<dbReference type="AlphaFoldDB" id="A0A6V7HCR8"/>
<dbReference type="GO" id="GO:0006623">
    <property type="term" value="P:protein targeting to vacuole"/>
    <property type="evidence" value="ECO:0007669"/>
    <property type="project" value="TreeGrafter"/>
</dbReference>
<dbReference type="GO" id="GO:0045053">
    <property type="term" value="P:protein retention in Golgi apparatus"/>
    <property type="evidence" value="ECO:0007669"/>
    <property type="project" value="TreeGrafter"/>
</dbReference>
<accession>A0A6V7HCR8</accession>
<keyword evidence="4" id="KW-1185">Reference proteome</keyword>
<feature type="non-terminal residue" evidence="3">
    <location>
        <position position="1070"/>
    </location>
</feature>
<dbReference type="PANTHER" id="PTHR16166">
    <property type="entry name" value="VACUOLAR PROTEIN SORTING-ASSOCIATED PROTEIN VPS13"/>
    <property type="match status" value="1"/>
</dbReference>
<evidence type="ECO:0000313" key="3">
    <source>
        <dbReference type="EMBL" id="CAD1478249.1"/>
    </source>
</evidence>